<dbReference type="Gene3D" id="3.80.10.10">
    <property type="entry name" value="Ribonuclease Inhibitor"/>
    <property type="match status" value="1"/>
</dbReference>
<evidence type="ECO:0000313" key="3">
    <source>
        <dbReference type="Proteomes" id="UP001189429"/>
    </source>
</evidence>
<dbReference type="EMBL" id="CAUYUJ010004269">
    <property type="protein sequence ID" value="CAK0808841.1"/>
    <property type="molecule type" value="Genomic_DNA"/>
</dbReference>
<organism evidence="2 3">
    <name type="scientific">Prorocentrum cordatum</name>
    <dbReference type="NCBI Taxonomy" id="2364126"/>
    <lineage>
        <taxon>Eukaryota</taxon>
        <taxon>Sar</taxon>
        <taxon>Alveolata</taxon>
        <taxon>Dinophyceae</taxon>
        <taxon>Prorocentrales</taxon>
        <taxon>Prorocentraceae</taxon>
        <taxon>Prorocentrum</taxon>
    </lineage>
</organism>
<dbReference type="Proteomes" id="UP001189429">
    <property type="component" value="Unassembled WGS sequence"/>
</dbReference>
<accession>A0ABN9QX85</accession>
<dbReference type="InterPro" id="IPR032675">
    <property type="entry name" value="LRR_dom_sf"/>
</dbReference>
<proteinExistence type="predicted"/>
<protein>
    <submittedName>
        <fullName evidence="2">Uncharacterized protein</fullName>
    </submittedName>
</protein>
<evidence type="ECO:0000256" key="1">
    <source>
        <dbReference type="SAM" id="MobiDB-lite"/>
    </source>
</evidence>
<sequence length="552" mass="60662">MALGRPSSCTFGQERAGAVTVVGWSPLESLEPVWVNNLLGNLLADDVRQLSLSSRKSLALTLSGTRRLIVPRLRLDLACWHPLLLCAVDPQEVVDFVLSIAPTADREYDGFGGDVNCCLGWLMAGLTFQSKLRSLTVMAELPEANATEDDSRWEGVIEEPVVRALMGCLSRCKRLESLDMRAAHGSLWWMSDDLSEYVGAKLGRMVQLRVLMLTVAVFSDEAFASLVEGIACCPQLEELALVGASDLDTWMESTRVRDLLLSTERSVRGLHDLLSTAPLRRLRLRHLSNFGSLLIQRVDIMCWPQTLQLLQLSLIGLDDQALVHLARCVCTLPHLQTLYLKFDHESEVQEEAEWRVDSVTMPGIAAFFTALANADRCPPQLQVPWLCSPYVGAFGADLVLKTLETFVRNAPSSLRSLEFAYPGTGHGSEEAWSGFRRAIHDRKVHHSSLGPTEVQEDTPDLTAEHALDGRCGRGANGGASHAALDGRSGLLHRRRTTRSEVPIGLWATRHTAQKKSAKDVQGRVLADRAGGGASMPSRRLVRAVLTKKNPSP</sequence>
<comment type="caution">
    <text evidence="2">The sequence shown here is derived from an EMBL/GenBank/DDBJ whole genome shotgun (WGS) entry which is preliminary data.</text>
</comment>
<gene>
    <name evidence="2" type="ORF">PCOR1329_LOCUS14302</name>
</gene>
<feature type="region of interest" description="Disordered" evidence="1">
    <location>
        <begin position="527"/>
        <end position="552"/>
    </location>
</feature>
<evidence type="ECO:0000313" key="2">
    <source>
        <dbReference type="EMBL" id="CAK0808841.1"/>
    </source>
</evidence>
<reference evidence="2" key="1">
    <citation type="submission" date="2023-10" db="EMBL/GenBank/DDBJ databases">
        <authorList>
            <person name="Chen Y."/>
            <person name="Shah S."/>
            <person name="Dougan E. K."/>
            <person name="Thang M."/>
            <person name="Chan C."/>
        </authorList>
    </citation>
    <scope>NUCLEOTIDE SEQUENCE [LARGE SCALE GENOMIC DNA]</scope>
</reference>
<dbReference type="SUPFAM" id="SSF52047">
    <property type="entry name" value="RNI-like"/>
    <property type="match status" value="1"/>
</dbReference>
<name>A0ABN9QX85_9DINO</name>
<keyword evidence="3" id="KW-1185">Reference proteome</keyword>